<keyword evidence="2" id="KW-0479">Metal-binding</keyword>
<dbReference type="AlphaFoldDB" id="A0A9Q1CD41"/>
<keyword evidence="5" id="KW-0539">Nucleus</keyword>
<dbReference type="Proteomes" id="UP001152320">
    <property type="component" value="Chromosome 4"/>
</dbReference>
<accession>A0A9Q1CD41</accession>
<comment type="subcellular location">
    <subcellularLocation>
        <location evidence="1">Nucleus</location>
    </subcellularLocation>
</comment>
<organism evidence="6 7">
    <name type="scientific">Holothuria leucospilota</name>
    <name type="common">Black long sea cucumber</name>
    <name type="synonym">Mertensiothuria leucospilota</name>
    <dbReference type="NCBI Taxonomy" id="206669"/>
    <lineage>
        <taxon>Eukaryota</taxon>
        <taxon>Metazoa</taxon>
        <taxon>Echinodermata</taxon>
        <taxon>Eleutherozoa</taxon>
        <taxon>Echinozoa</taxon>
        <taxon>Holothuroidea</taxon>
        <taxon>Aspidochirotacea</taxon>
        <taxon>Aspidochirotida</taxon>
        <taxon>Holothuriidae</taxon>
        <taxon>Holothuria</taxon>
    </lineage>
</organism>
<reference evidence="6" key="1">
    <citation type="submission" date="2021-10" db="EMBL/GenBank/DDBJ databases">
        <title>Tropical sea cucumber genome reveals ecological adaptation and Cuvierian tubules defense mechanism.</title>
        <authorList>
            <person name="Chen T."/>
        </authorList>
    </citation>
    <scope>NUCLEOTIDE SEQUENCE</scope>
    <source>
        <strain evidence="6">Nanhai2018</strain>
        <tissue evidence="6">Muscle</tissue>
    </source>
</reference>
<dbReference type="InterPro" id="IPR052035">
    <property type="entry name" value="ZnF_BED_domain_contain"/>
</dbReference>
<keyword evidence="4" id="KW-0862">Zinc</keyword>
<evidence type="ECO:0000313" key="7">
    <source>
        <dbReference type="Proteomes" id="UP001152320"/>
    </source>
</evidence>
<dbReference type="GO" id="GO:0005634">
    <property type="term" value="C:nucleus"/>
    <property type="evidence" value="ECO:0007669"/>
    <property type="project" value="UniProtKB-SubCell"/>
</dbReference>
<dbReference type="EMBL" id="JAIZAY010000004">
    <property type="protein sequence ID" value="KAJ8042787.1"/>
    <property type="molecule type" value="Genomic_DNA"/>
</dbReference>
<evidence type="ECO:0000256" key="3">
    <source>
        <dbReference type="ARBA" id="ARBA00022771"/>
    </source>
</evidence>
<dbReference type="GO" id="GO:0008270">
    <property type="term" value="F:zinc ion binding"/>
    <property type="evidence" value="ECO:0007669"/>
    <property type="project" value="UniProtKB-KW"/>
</dbReference>
<evidence type="ECO:0000256" key="2">
    <source>
        <dbReference type="ARBA" id="ARBA00022723"/>
    </source>
</evidence>
<dbReference type="PANTHER" id="PTHR46481">
    <property type="entry name" value="ZINC FINGER BED DOMAIN-CONTAINING PROTEIN 4"/>
    <property type="match status" value="1"/>
</dbReference>
<sequence length="144" mass="16239">MRHVPQVDRQFNKLRVQPFETKTPYYTSSREELNYFGFFVTKTVCHPTKTQKLNTTIGNTIAKDSLPVSFVEGDGFRDLMKAIEPSYTVSSRKTVSTLLLAKFEPNKTNVKTAIEVMASVSLTSDYWTSRASEGYTTVTAHGID</sequence>
<comment type="caution">
    <text evidence="6">The sequence shown here is derived from an EMBL/GenBank/DDBJ whole genome shotgun (WGS) entry which is preliminary data.</text>
</comment>
<dbReference type="PANTHER" id="PTHR46481:SF10">
    <property type="entry name" value="ZINC FINGER BED DOMAIN-CONTAINING PROTEIN 39"/>
    <property type="match status" value="1"/>
</dbReference>
<keyword evidence="7" id="KW-1185">Reference proteome</keyword>
<evidence type="ECO:0000256" key="4">
    <source>
        <dbReference type="ARBA" id="ARBA00022833"/>
    </source>
</evidence>
<gene>
    <name evidence="6" type="ORF">HOLleu_09643</name>
</gene>
<dbReference type="SUPFAM" id="SSF140996">
    <property type="entry name" value="Hermes dimerisation domain"/>
    <property type="match status" value="1"/>
</dbReference>
<dbReference type="OrthoDB" id="1869581at2759"/>
<proteinExistence type="predicted"/>
<keyword evidence="3" id="KW-0863">Zinc-finger</keyword>
<evidence type="ECO:0000256" key="5">
    <source>
        <dbReference type="ARBA" id="ARBA00023242"/>
    </source>
</evidence>
<name>A0A9Q1CD41_HOLLE</name>
<protein>
    <submittedName>
        <fullName evidence="6">Zinc finger BED domain-containing protein DAYSLEEPER</fullName>
    </submittedName>
</protein>
<evidence type="ECO:0000313" key="6">
    <source>
        <dbReference type="EMBL" id="KAJ8042787.1"/>
    </source>
</evidence>
<evidence type="ECO:0000256" key="1">
    <source>
        <dbReference type="ARBA" id="ARBA00004123"/>
    </source>
</evidence>